<dbReference type="AlphaFoldDB" id="A0A3N1GA18"/>
<gene>
    <name evidence="2" type="ORF">EDC03_2992</name>
</gene>
<dbReference type="Proteomes" id="UP000276232">
    <property type="component" value="Unassembled WGS sequence"/>
</dbReference>
<evidence type="ECO:0000313" key="3">
    <source>
        <dbReference type="Proteomes" id="UP000276232"/>
    </source>
</evidence>
<sequence length="132" mass="14064">MTHPTRTSNPPDSRHRLGPAMTTPVPEPVAVGDAELDTLIRTRLALVGVDLTQLPTEPDPATGSPTQAQAYASLRTFLAGPLVDGVRQGGALQALARWTPPAPSPELAQQEAAPSLYPSITAAWTEQWPVRR</sequence>
<dbReference type="InParanoid" id="A0A3N1GA18"/>
<comment type="caution">
    <text evidence="2">The sequence shown here is derived from an EMBL/GenBank/DDBJ whole genome shotgun (WGS) entry which is preliminary data.</text>
</comment>
<keyword evidence="3" id="KW-1185">Reference proteome</keyword>
<name>A0A3N1GA18_9ACTN</name>
<protein>
    <submittedName>
        <fullName evidence="2">Uncharacterized protein</fullName>
    </submittedName>
</protein>
<feature type="region of interest" description="Disordered" evidence="1">
    <location>
        <begin position="1"/>
        <end position="28"/>
    </location>
</feature>
<evidence type="ECO:0000313" key="2">
    <source>
        <dbReference type="EMBL" id="ROP27064.1"/>
    </source>
</evidence>
<evidence type="ECO:0000256" key="1">
    <source>
        <dbReference type="SAM" id="MobiDB-lite"/>
    </source>
</evidence>
<feature type="compositionally biased region" description="Polar residues" evidence="1">
    <location>
        <begin position="1"/>
        <end position="11"/>
    </location>
</feature>
<dbReference type="EMBL" id="RJKN01000008">
    <property type="protein sequence ID" value="ROP27064.1"/>
    <property type="molecule type" value="Genomic_DNA"/>
</dbReference>
<organism evidence="2 3">
    <name type="scientific">Pseudokineococcus lusitanus</name>
    <dbReference type="NCBI Taxonomy" id="763993"/>
    <lineage>
        <taxon>Bacteria</taxon>
        <taxon>Bacillati</taxon>
        <taxon>Actinomycetota</taxon>
        <taxon>Actinomycetes</taxon>
        <taxon>Kineosporiales</taxon>
        <taxon>Kineosporiaceae</taxon>
        <taxon>Pseudokineococcus</taxon>
    </lineage>
</organism>
<reference evidence="2 3" key="1">
    <citation type="journal article" date="2015" name="Stand. Genomic Sci.">
        <title>Genomic Encyclopedia of Bacterial and Archaeal Type Strains, Phase III: the genomes of soil and plant-associated and newly described type strains.</title>
        <authorList>
            <person name="Whitman W.B."/>
            <person name="Woyke T."/>
            <person name="Klenk H.P."/>
            <person name="Zhou Y."/>
            <person name="Lilburn T.G."/>
            <person name="Beck B.J."/>
            <person name="De Vos P."/>
            <person name="Vandamme P."/>
            <person name="Eisen J.A."/>
            <person name="Garrity G."/>
            <person name="Hugenholtz P."/>
            <person name="Kyrpides N.C."/>
        </authorList>
    </citation>
    <scope>NUCLEOTIDE SEQUENCE [LARGE SCALE GENOMIC DNA]</scope>
    <source>
        <strain evidence="2 3">CECT 7306</strain>
    </source>
</reference>
<proteinExistence type="predicted"/>
<accession>A0A3N1GA18</accession>